<dbReference type="EMBL" id="JBHUOM010000012">
    <property type="protein sequence ID" value="MFD2935097.1"/>
    <property type="molecule type" value="Genomic_DNA"/>
</dbReference>
<name>A0ABW6AKP3_9BACT</name>
<keyword evidence="2" id="KW-1185">Reference proteome</keyword>
<proteinExistence type="predicted"/>
<comment type="caution">
    <text evidence="1">The sequence shown here is derived from an EMBL/GenBank/DDBJ whole genome shotgun (WGS) entry which is preliminary data.</text>
</comment>
<accession>A0ABW6AKP3</accession>
<dbReference type="Proteomes" id="UP001597512">
    <property type="component" value="Unassembled WGS sequence"/>
</dbReference>
<organism evidence="1 2">
    <name type="scientific">Spirosoma flavum</name>
    <dbReference type="NCBI Taxonomy" id="2048557"/>
    <lineage>
        <taxon>Bacteria</taxon>
        <taxon>Pseudomonadati</taxon>
        <taxon>Bacteroidota</taxon>
        <taxon>Cytophagia</taxon>
        <taxon>Cytophagales</taxon>
        <taxon>Cytophagaceae</taxon>
        <taxon>Spirosoma</taxon>
    </lineage>
</organism>
<evidence type="ECO:0008006" key="3">
    <source>
        <dbReference type="Google" id="ProtNLM"/>
    </source>
</evidence>
<evidence type="ECO:0000313" key="1">
    <source>
        <dbReference type="EMBL" id="MFD2935097.1"/>
    </source>
</evidence>
<gene>
    <name evidence="1" type="ORF">ACFS25_14995</name>
</gene>
<dbReference type="RefSeq" id="WP_381502363.1">
    <property type="nucleotide sequence ID" value="NZ_JBHUOM010000012.1"/>
</dbReference>
<reference evidence="2" key="1">
    <citation type="journal article" date="2019" name="Int. J. Syst. Evol. Microbiol.">
        <title>The Global Catalogue of Microorganisms (GCM) 10K type strain sequencing project: providing services to taxonomists for standard genome sequencing and annotation.</title>
        <authorList>
            <consortium name="The Broad Institute Genomics Platform"/>
            <consortium name="The Broad Institute Genome Sequencing Center for Infectious Disease"/>
            <person name="Wu L."/>
            <person name="Ma J."/>
        </authorList>
    </citation>
    <scope>NUCLEOTIDE SEQUENCE [LARGE SCALE GENOMIC DNA]</scope>
    <source>
        <strain evidence="2">KCTC 52490</strain>
    </source>
</reference>
<evidence type="ECO:0000313" key="2">
    <source>
        <dbReference type="Proteomes" id="UP001597512"/>
    </source>
</evidence>
<protein>
    <recommendedName>
        <fullName evidence="3">Transposase</fullName>
    </recommendedName>
</protein>
<sequence>MCILITISNTEVKSTPPPLGFSRFVYAEAAVEQAIAPYNSVPAHALLGYQTAPAARAESGTPAGRSS</sequence>